<reference evidence="2 3" key="1">
    <citation type="journal article" date="2022" name="bioRxiv">
        <title>Genomics of Preaxostyla Flagellates Illuminates Evolutionary Transitions and the Path Towards Mitochondrial Loss.</title>
        <authorList>
            <person name="Novak L.V.F."/>
            <person name="Treitli S.C."/>
            <person name="Pyrih J."/>
            <person name="Halakuc P."/>
            <person name="Pipaliya S.V."/>
            <person name="Vacek V."/>
            <person name="Brzon O."/>
            <person name="Soukal P."/>
            <person name="Eme L."/>
            <person name="Dacks J.B."/>
            <person name="Karnkowska A."/>
            <person name="Elias M."/>
            <person name="Hampl V."/>
        </authorList>
    </citation>
    <scope>NUCLEOTIDE SEQUENCE [LARGE SCALE GENOMIC DNA]</scope>
    <source>
        <strain evidence="2">NAU3</strain>
        <tissue evidence="2">Gut</tissue>
    </source>
</reference>
<evidence type="ECO:0000256" key="1">
    <source>
        <dbReference type="SAM" id="MobiDB-lite"/>
    </source>
</evidence>
<feature type="region of interest" description="Disordered" evidence="1">
    <location>
        <begin position="525"/>
        <end position="547"/>
    </location>
</feature>
<proteinExistence type="predicted"/>
<protein>
    <submittedName>
        <fullName evidence="2">Uncharacterized protein</fullName>
    </submittedName>
</protein>
<comment type="caution">
    <text evidence="2">The sequence shown here is derived from an EMBL/GenBank/DDBJ whole genome shotgun (WGS) entry which is preliminary data.</text>
</comment>
<accession>A0ABQ9XJQ9</accession>
<evidence type="ECO:0000313" key="3">
    <source>
        <dbReference type="Proteomes" id="UP001281761"/>
    </source>
</evidence>
<dbReference type="EMBL" id="JARBJD010000125">
    <property type="protein sequence ID" value="KAK2951054.1"/>
    <property type="molecule type" value="Genomic_DNA"/>
</dbReference>
<sequence length="565" mass="64323">MIINLCIERNLNVELHVCFLTQVTGSTSQVSVRWEKFALVHHVAFPHSSQGTDIISPPLVINGDVEGSYQHVRVKQLFRIASFPPRYSHPLQLALLHILNSGNSPVWLTIEFICVGLVSNNEWERSAHPFRNQTRSSSSPADDPPLFDQVEWMDMNCVRIFTPQPSYTSLNGPHKSSSVHLTTTTTASDAIVMNGPLDLTINSVFETLPNPSLLTTEHAIIFIDRVCSKLSKDCGSDHSVQFKAEILIEDGARSIVVDTDNRVGLFEPAEKPHSSTEPRIRVVDTTVSLLSRTALIGELTDFVRRVIKYLKVSAETRQTGRDEALLSPSRMRREMTQKFAAQEKLEAEKPVLFERRFEMDRFGTFICECEESRTDPSTPMQDDQTHASSVLSRKWWEWNDDWIRITSTRGILNDESVCVLRLKSEIESSRVPLDPLSLRTPNSLLQFEAVLSDGASFVADVDKTSLQRGKPSLLRLRREGDNTTDSENGVGEEWDGQLVESLTQNCQLLNEVSCEAHVSRAEYSERERRRLEEKRREEQTRREAEEELERTKTLLWIHQLRSQIK</sequence>
<evidence type="ECO:0000313" key="2">
    <source>
        <dbReference type="EMBL" id="KAK2951054.1"/>
    </source>
</evidence>
<gene>
    <name evidence="2" type="ORF">BLNAU_14015</name>
</gene>
<organism evidence="2 3">
    <name type="scientific">Blattamonas nauphoetae</name>
    <dbReference type="NCBI Taxonomy" id="2049346"/>
    <lineage>
        <taxon>Eukaryota</taxon>
        <taxon>Metamonada</taxon>
        <taxon>Preaxostyla</taxon>
        <taxon>Oxymonadida</taxon>
        <taxon>Blattamonas</taxon>
    </lineage>
</organism>
<dbReference type="Proteomes" id="UP001281761">
    <property type="component" value="Unassembled WGS sequence"/>
</dbReference>
<name>A0ABQ9XJQ9_9EUKA</name>
<keyword evidence="3" id="KW-1185">Reference proteome</keyword>